<dbReference type="PANTHER" id="PTHR23044">
    <property type="entry name" value="3'-5' EXONUCLEASE ERI1-RELATED"/>
    <property type="match status" value="1"/>
</dbReference>
<dbReference type="CDD" id="cd06133">
    <property type="entry name" value="ERI-1_3'hExo_like"/>
    <property type="match status" value="1"/>
</dbReference>
<feature type="domain" description="Exonuclease" evidence="4">
    <location>
        <begin position="4"/>
        <end position="185"/>
    </location>
</feature>
<dbReference type="Pfam" id="PF00929">
    <property type="entry name" value="RNase_T"/>
    <property type="match status" value="1"/>
</dbReference>
<dbReference type="RefSeq" id="WP_354602865.1">
    <property type="nucleotide sequence ID" value="NZ_JBEWZI010000040.1"/>
</dbReference>
<evidence type="ECO:0000313" key="6">
    <source>
        <dbReference type="Proteomes" id="UP001549691"/>
    </source>
</evidence>
<dbReference type="InterPro" id="IPR047201">
    <property type="entry name" value="ERI-1_3'hExo-like"/>
</dbReference>
<dbReference type="EC" id="3.1.-.-" evidence="5"/>
<sequence length="198" mass="21610">MSQRILVVDIESIRSEGRSGAVSRPEIIEVGAAWIKQDGAILATFRSFVRPAEQPRLSAACVRETGISQSEVDAAPLFPVVAAQLAAFARKHSAPDSHWISWGSTGLRQLEQECTRHRIGNPLALPHLNAKQRFAKSQQLEKEVGLRKACALARLGEVPGAHHRALNDAIAISWLLPWVFGDQQLAVPESKRSASSKV</sequence>
<evidence type="ECO:0000256" key="1">
    <source>
        <dbReference type="ARBA" id="ARBA00022722"/>
    </source>
</evidence>
<dbReference type="GO" id="GO:0004527">
    <property type="term" value="F:exonuclease activity"/>
    <property type="evidence" value="ECO:0007669"/>
    <property type="project" value="UniProtKB-KW"/>
</dbReference>
<protein>
    <submittedName>
        <fullName evidence="5">3'-5' exonuclease</fullName>
        <ecNumber evidence="5">3.1.-.-</ecNumber>
    </submittedName>
</protein>
<dbReference type="InterPro" id="IPR013520">
    <property type="entry name" value="Ribonucl_H"/>
</dbReference>
<dbReference type="InterPro" id="IPR051274">
    <property type="entry name" value="3-5_Exoribonuclease"/>
</dbReference>
<keyword evidence="2 5" id="KW-0378">Hydrolase</keyword>
<comment type="caution">
    <text evidence="5">The sequence shown here is derived from an EMBL/GenBank/DDBJ whole genome shotgun (WGS) entry which is preliminary data.</text>
</comment>
<dbReference type="EMBL" id="JBEWZI010000040">
    <property type="protein sequence ID" value="MET7016407.1"/>
    <property type="molecule type" value="Genomic_DNA"/>
</dbReference>
<dbReference type="Proteomes" id="UP001549691">
    <property type="component" value="Unassembled WGS sequence"/>
</dbReference>
<evidence type="ECO:0000313" key="5">
    <source>
        <dbReference type="EMBL" id="MET7016407.1"/>
    </source>
</evidence>
<dbReference type="InterPro" id="IPR012337">
    <property type="entry name" value="RNaseH-like_sf"/>
</dbReference>
<dbReference type="SMART" id="SM00479">
    <property type="entry name" value="EXOIII"/>
    <property type="match status" value="1"/>
</dbReference>
<evidence type="ECO:0000256" key="3">
    <source>
        <dbReference type="ARBA" id="ARBA00022839"/>
    </source>
</evidence>
<keyword evidence="6" id="KW-1185">Reference proteome</keyword>
<dbReference type="InterPro" id="IPR036397">
    <property type="entry name" value="RNaseH_sf"/>
</dbReference>
<dbReference type="Gene3D" id="3.30.420.10">
    <property type="entry name" value="Ribonuclease H-like superfamily/Ribonuclease H"/>
    <property type="match status" value="1"/>
</dbReference>
<gene>
    <name evidence="5" type="ORF">ABXR19_19645</name>
</gene>
<dbReference type="SUPFAM" id="SSF53098">
    <property type="entry name" value="Ribonuclease H-like"/>
    <property type="match status" value="1"/>
</dbReference>
<accession>A0ABV2TTS0</accession>
<reference evidence="5 6" key="1">
    <citation type="submission" date="2024-07" db="EMBL/GenBank/DDBJ databases">
        <title>Uliginosibacterium flavum JJ3220;KACC:17644.</title>
        <authorList>
            <person name="Kim M.K."/>
        </authorList>
    </citation>
    <scope>NUCLEOTIDE SEQUENCE [LARGE SCALE GENOMIC DNA]</scope>
    <source>
        <strain evidence="5 6">KACC:17644</strain>
    </source>
</reference>
<proteinExistence type="predicted"/>
<keyword evidence="3 5" id="KW-0269">Exonuclease</keyword>
<dbReference type="PANTHER" id="PTHR23044:SF61">
    <property type="entry name" value="3'-5' EXORIBONUCLEASE 1-RELATED"/>
    <property type="match status" value="1"/>
</dbReference>
<evidence type="ECO:0000256" key="2">
    <source>
        <dbReference type="ARBA" id="ARBA00022801"/>
    </source>
</evidence>
<organism evidence="5 6">
    <name type="scientific">Uliginosibacterium flavum</name>
    <dbReference type="NCBI Taxonomy" id="1396831"/>
    <lineage>
        <taxon>Bacteria</taxon>
        <taxon>Pseudomonadati</taxon>
        <taxon>Pseudomonadota</taxon>
        <taxon>Betaproteobacteria</taxon>
        <taxon>Rhodocyclales</taxon>
        <taxon>Zoogloeaceae</taxon>
        <taxon>Uliginosibacterium</taxon>
    </lineage>
</organism>
<keyword evidence="1" id="KW-0540">Nuclease</keyword>
<evidence type="ECO:0000259" key="4">
    <source>
        <dbReference type="SMART" id="SM00479"/>
    </source>
</evidence>
<name>A0ABV2TTS0_9RHOO</name>